<accession>A0A176VC88</accession>
<evidence type="ECO:0000313" key="3">
    <source>
        <dbReference type="Proteomes" id="UP000077202"/>
    </source>
</evidence>
<keyword evidence="3" id="KW-1185">Reference proteome</keyword>
<gene>
    <name evidence="2" type="ORF">AXG93_163s1040</name>
</gene>
<dbReference type="EMBL" id="LVLJ01004053">
    <property type="protein sequence ID" value="OAE18474.1"/>
    <property type="molecule type" value="Genomic_DNA"/>
</dbReference>
<proteinExistence type="predicted"/>
<reference evidence="2" key="1">
    <citation type="submission" date="2016-03" db="EMBL/GenBank/DDBJ databases">
        <title>Mechanisms controlling the formation of the plant cell surface in tip-growing cells are functionally conserved among land plants.</title>
        <authorList>
            <person name="Honkanen S."/>
            <person name="Jones V.A."/>
            <person name="Morieri G."/>
            <person name="Champion C."/>
            <person name="Hetherington A.J."/>
            <person name="Kelly S."/>
            <person name="Saint-Marcoux D."/>
            <person name="Proust H."/>
            <person name="Prescott H."/>
            <person name="Dolan L."/>
        </authorList>
    </citation>
    <scope>NUCLEOTIDE SEQUENCE [LARGE SCALE GENOMIC DNA]</scope>
    <source>
        <tissue evidence="2">Whole gametophyte</tissue>
    </source>
</reference>
<dbReference type="AlphaFoldDB" id="A0A176VC88"/>
<dbReference type="Proteomes" id="UP000077202">
    <property type="component" value="Unassembled WGS sequence"/>
</dbReference>
<protein>
    <submittedName>
        <fullName evidence="2">Uncharacterized protein</fullName>
    </submittedName>
</protein>
<evidence type="ECO:0000313" key="2">
    <source>
        <dbReference type="EMBL" id="OAE18474.1"/>
    </source>
</evidence>
<organism evidence="2 3">
    <name type="scientific">Marchantia polymorpha subsp. ruderalis</name>
    <dbReference type="NCBI Taxonomy" id="1480154"/>
    <lineage>
        <taxon>Eukaryota</taxon>
        <taxon>Viridiplantae</taxon>
        <taxon>Streptophyta</taxon>
        <taxon>Embryophyta</taxon>
        <taxon>Marchantiophyta</taxon>
        <taxon>Marchantiopsida</taxon>
        <taxon>Marchantiidae</taxon>
        <taxon>Marchantiales</taxon>
        <taxon>Marchantiaceae</taxon>
        <taxon>Marchantia</taxon>
    </lineage>
</organism>
<comment type="caution">
    <text evidence="2">The sequence shown here is derived from an EMBL/GenBank/DDBJ whole genome shotgun (WGS) entry which is preliminary data.</text>
</comment>
<feature type="region of interest" description="Disordered" evidence="1">
    <location>
        <begin position="77"/>
        <end position="97"/>
    </location>
</feature>
<evidence type="ECO:0000256" key="1">
    <source>
        <dbReference type="SAM" id="MobiDB-lite"/>
    </source>
</evidence>
<name>A0A176VC88_MARPO</name>
<sequence>MVLGNEPRITCGRECVCSSGEPDKLGSSVLPFWRSLEAFERESAESLASVSRGTILELRDHVHVEICHGSAEVAAAGTRTRMRPLTPRRRSRAGARR</sequence>
<feature type="compositionally biased region" description="Basic residues" evidence="1">
    <location>
        <begin position="80"/>
        <end position="97"/>
    </location>
</feature>